<reference evidence="8 9" key="1">
    <citation type="submission" date="2024-04" db="EMBL/GenBank/DDBJ databases">
        <authorList>
            <person name="Fracassetti M."/>
        </authorList>
    </citation>
    <scope>NUCLEOTIDE SEQUENCE [LARGE SCALE GENOMIC DNA]</scope>
</reference>
<feature type="domain" description="Exostosin GT47" evidence="7">
    <location>
        <begin position="164"/>
        <end position="498"/>
    </location>
</feature>
<evidence type="ECO:0000313" key="9">
    <source>
        <dbReference type="Proteomes" id="UP001497516"/>
    </source>
</evidence>
<gene>
    <name evidence="8" type="ORF">LTRI10_LOCUS17159</name>
</gene>
<dbReference type="InterPro" id="IPR004263">
    <property type="entry name" value="Exostosin"/>
</dbReference>
<evidence type="ECO:0000256" key="1">
    <source>
        <dbReference type="ARBA" id="ARBA00004323"/>
    </source>
</evidence>
<organism evidence="8 9">
    <name type="scientific">Linum trigynum</name>
    <dbReference type="NCBI Taxonomy" id="586398"/>
    <lineage>
        <taxon>Eukaryota</taxon>
        <taxon>Viridiplantae</taxon>
        <taxon>Streptophyta</taxon>
        <taxon>Embryophyta</taxon>
        <taxon>Tracheophyta</taxon>
        <taxon>Spermatophyta</taxon>
        <taxon>Magnoliopsida</taxon>
        <taxon>eudicotyledons</taxon>
        <taxon>Gunneridae</taxon>
        <taxon>Pentapetalae</taxon>
        <taxon>rosids</taxon>
        <taxon>fabids</taxon>
        <taxon>Malpighiales</taxon>
        <taxon>Linaceae</taxon>
        <taxon>Linum</taxon>
    </lineage>
</organism>
<proteinExistence type="inferred from homology"/>
<dbReference type="GO" id="GO:0016757">
    <property type="term" value="F:glycosyltransferase activity"/>
    <property type="evidence" value="ECO:0007669"/>
    <property type="project" value="UniProtKB-KW"/>
</dbReference>
<evidence type="ECO:0000256" key="6">
    <source>
        <dbReference type="SAM" id="Phobius"/>
    </source>
</evidence>
<comment type="similarity">
    <text evidence="2">Belongs to the glycosyltransferase 47 family.</text>
</comment>
<keyword evidence="6" id="KW-1133">Transmembrane helix</keyword>
<keyword evidence="4" id="KW-0735">Signal-anchor</keyword>
<keyword evidence="5" id="KW-0333">Golgi apparatus</keyword>
<comment type="subcellular location">
    <subcellularLocation>
        <location evidence="1">Golgi apparatus membrane</location>
        <topology evidence="1">Single-pass type II membrane protein</topology>
    </subcellularLocation>
</comment>
<keyword evidence="3" id="KW-0808">Transferase</keyword>
<evidence type="ECO:0000256" key="3">
    <source>
        <dbReference type="ARBA" id="ARBA00022676"/>
    </source>
</evidence>
<name>A0AAV2DNB6_9ROSI</name>
<dbReference type="GO" id="GO:0000139">
    <property type="term" value="C:Golgi membrane"/>
    <property type="evidence" value="ECO:0007669"/>
    <property type="project" value="UniProtKB-SubCell"/>
</dbReference>
<evidence type="ECO:0000256" key="5">
    <source>
        <dbReference type="ARBA" id="ARBA00023034"/>
    </source>
</evidence>
<dbReference type="Pfam" id="PF03016">
    <property type="entry name" value="Exostosin_GT47"/>
    <property type="match status" value="1"/>
</dbReference>
<dbReference type="AlphaFoldDB" id="A0AAV2DNB6"/>
<evidence type="ECO:0000259" key="7">
    <source>
        <dbReference type="Pfam" id="PF03016"/>
    </source>
</evidence>
<accession>A0AAV2DNB6</accession>
<protein>
    <recommendedName>
        <fullName evidence="7">Exostosin GT47 domain-containing protein</fullName>
    </recommendedName>
</protein>
<keyword evidence="6" id="KW-0472">Membrane</keyword>
<feature type="transmembrane region" description="Helical" evidence="6">
    <location>
        <begin position="42"/>
        <end position="65"/>
    </location>
</feature>
<dbReference type="PANTHER" id="PTHR11062">
    <property type="entry name" value="EXOSTOSIN HEPARAN SULFATE GLYCOSYLTRANSFERASE -RELATED"/>
    <property type="match status" value="1"/>
</dbReference>
<keyword evidence="6" id="KW-0812">Transmembrane</keyword>
<dbReference type="InterPro" id="IPR040911">
    <property type="entry name" value="Exostosin_GT47"/>
</dbReference>
<evidence type="ECO:0000313" key="8">
    <source>
        <dbReference type="EMBL" id="CAL1375359.1"/>
    </source>
</evidence>
<evidence type="ECO:0000256" key="4">
    <source>
        <dbReference type="ARBA" id="ARBA00022968"/>
    </source>
</evidence>
<dbReference type="PANTHER" id="PTHR11062:SF117">
    <property type="entry name" value="XYLOGLUCAN-SPECIFIC GALACTURONOSYLTRANSFERASE 1"/>
    <property type="match status" value="1"/>
</dbReference>
<evidence type="ECO:0000256" key="2">
    <source>
        <dbReference type="ARBA" id="ARBA00010271"/>
    </source>
</evidence>
<dbReference type="Proteomes" id="UP001497516">
    <property type="component" value="Chromosome 3"/>
</dbReference>
<keyword evidence="3" id="KW-0328">Glycosyltransferase</keyword>
<keyword evidence="9" id="KW-1185">Reference proteome</keyword>
<sequence>MAIPVPRRRQSNNKLSKKTESSCTDLCSLHTIFLQTLSRIPLAIFLLILVYIWSSSTTIMSGHVVHLCVSSRKLNDLYCLSAGTQPPEFDFPLLPNTSSASSSNSSSAIFPDGNSTTANGTLTVDIAPPPLSEAELANQVIQQHLRLHRSWASNSSSSSSTSSCDERGIYVYDLPAKFNKDLTGQCGEMMPWAGEDFCKYFSNGGLGNPIEKLGRGWYDTHQYSLEPIFHSRILNHPCRVHDEDRAKLFYVPYYGGLDILRWHFRNVSNDVKDTLGLDLMKWLESRKSWKSKSGKDHVFVLGKISWDFRRRPDSEWGTRFLQLDQMKNPIKLMIERQPWEVNDIGIPHPTYFHPHSDEDVLAWQLRAMRSPRRSLVSFAGADRPGQPESIRSILIEQCVGSTDQGRCRFLNCSLGGCDRPESVIKLFMESEFCLQPPGDSPTRKSVFDSLVSGCIPVLFSPFTAYYQYPWHLPEEHEKYSMFVDEEEVRKRNVNVVERLMKVSVREREDMRRFIVYELLPGLVYGDSGSQLSKFQDSFDITVNNLIERVNSLL</sequence>
<dbReference type="EMBL" id="OZ034816">
    <property type="protein sequence ID" value="CAL1375359.1"/>
    <property type="molecule type" value="Genomic_DNA"/>
</dbReference>